<dbReference type="PIRSF" id="PIRSF010372">
    <property type="entry name" value="PaiB"/>
    <property type="match status" value="1"/>
</dbReference>
<reference evidence="1 2" key="1">
    <citation type="submission" date="2022-07" db="EMBL/GenBank/DDBJ databases">
        <title>Degradation activity of malathion, p-nitrophenol and potential low-temperature adaptation strategy of Rhodococcus sp. FXJ9.536.</title>
        <authorList>
            <person name="Huang J."/>
            <person name="Huang Y."/>
        </authorList>
    </citation>
    <scope>NUCLEOTIDE SEQUENCE [LARGE SCALE GENOMIC DNA]</scope>
    <source>
        <strain evidence="1 2">FXJ9.536</strain>
    </source>
</reference>
<dbReference type="InterPro" id="IPR007396">
    <property type="entry name" value="TR_PAI2-type"/>
</dbReference>
<evidence type="ECO:0000313" key="2">
    <source>
        <dbReference type="Proteomes" id="UP001524501"/>
    </source>
</evidence>
<dbReference type="Proteomes" id="UP001524501">
    <property type="component" value="Unassembled WGS sequence"/>
</dbReference>
<dbReference type="InterPro" id="IPR012349">
    <property type="entry name" value="Split_barrel_FMN-bd"/>
</dbReference>
<dbReference type="Pfam" id="PF04299">
    <property type="entry name" value="FMN_bind_2"/>
    <property type="match status" value="1"/>
</dbReference>
<keyword evidence="2" id="KW-1185">Reference proteome</keyword>
<dbReference type="PANTHER" id="PTHR35802:SF1">
    <property type="entry name" value="PROTEASE SYNTHASE AND SPORULATION PROTEIN PAI 2"/>
    <property type="match status" value="1"/>
</dbReference>
<dbReference type="SUPFAM" id="SSF50475">
    <property type="entry name" value="FMN-binding split barrel"/>
    <property type="match status" value="1"/>
</dbReference>
<evidence type="ECO:0000313" key="1">
    <source>
        <dbReference type="EMBL" id="MCQ4122364.1"/>
    </source>
</evidence>
<dbReference type="RefSeq" id="WP_255973897.1">
    <property type="nucleotide sequence ID" value="NZ_JANFQF010000028.1"/>
</dbReference>
<organism evidence="1 2">
    <name type="scientific">Rhodococcus tibetensis</name>
    <dbReference type="NCBI Taxonomy" id="2965064"/>
    <lineage>
        <taxon>Bacteria</taxon>
        <taxon>Bacillati</taxon>
        <taxon>Actinomycetota</taxon>
        <taxon>Actinomycetes</taxon>
        <taxon>Mycobacteriales</taxon>
        <taxon>Nocardiaceae</taxon>
        <taxon>Rhodococcus</taxon>
    </lineage>
</organism>
<gene>
    <name evidence="1" type="ORF">NOF53_24950</name>
</gene>
<dbReference type="EMBL" id="JANFQF010000028">
    <property type="protein sequence ID" value="MCQ4122364.1"/>
    <property type="molecule type" value="Genomic_DNA"/>
</dbReference>
<dbReference type="PANTHER" id="PTHR35802">
    <property type="entry name" value="PROTEASE SYNTHASE AND SPORULATION PROTEIN PAI 2"/>
    <property type="match status" value="1"/>
</dbReference>
<comment type="caution">
    <text evidence="1">The sequence shown here is derived from an EMBL/GenBank/DDBJ whole genome shotgun (WGS) entry which is preliminary data.</text>
</comment>
<proteinExistence type="predicted"/>
<protein>
    <submittedName>
        <fullName evidence="1">FMN-binding negative transcriptional regulator</fullName>
    </submittedName>
</protein>
<dbReference type="Gene3D" id="2.30.110.10">
    <property type="entry name" value="Electron Transport, Fmn-binding Protein, Chain A"/>
    <property type="match status" value="1"/>
</dbReference>
<sequence length="216" mass="24055">MYIPEHYRQNDPQAIRTLIRAHPFATLIALVNERPAVVHIPFVLDEDGDRLLGHFALANPLTEAVRSGAEATAAFVGPQSYISPRHYLEPAAHFPTWNYSIVHVRGALRGLDRTETVRFLRTLIDTSEGPIPGPDAVDIRSGPLHLFEGFLARVIAFELPMAEVEGAFKLSQNKTSTDLDRQVEYLSGGTHTQQELAEHMAEVADVRRTEEAGQIR</sequence>
<accession>A0ABT1QJD0</accession>
<name>A0ABT1QJD0_9NOCA</name>